<dbReference type="AlphaFoldDB" id="G3H9C0"/>
<name>G3H9C0_CRIGR</name>
<evidence type="ECO:0000313" key="2">
    <source>
        <dbReference type="Proteomes" id="UP000001075"/>
    </source>
</evidence>
<proteinExistence type="predicted"/>
<organism evidence="1 2">
    <name type="scientific">Cricetulus griseus</name>
    <name type="common">Chinese hamster</name>
    <name type="synonym">Cricetulus barabensis griseus</name>
    <dbReference type="NCBI Taxonomy" id="10029"/>
    <lineage>
        <taxon>Eukaryota</taxon>
        <taxon>Metazoa</taxon>
        <taxon>Chordata</taxon>
        <taxon>Craniata</taxon>
        <taxon>Vertebrata</taxon>
        <taxon>Euteleostomi</taxon>
        <taxon>Mammalia</taxon>
        <taxon>Eutheria</taxon>
        <taxon>Euarchontoglires</taxon>
        <taxon>Glires</taxon>
        <taxon>Rodentia</taxon>
        <taxon>Myomorpha</taxon>
        <taxon>Muroidea</taxon>
        <taxon>Cricetidae</taxon>
        <taxon>Cricetinae</taxon>
        <taxon>Cricetulus</taxon>
    </lineage>
</organism>
<dbReference type="Proteomes" id="UP000001075">
    <property type="component" value="Unassembled WGS sequence"/>
</dbReference>
<evidence type="ECO:0000313" key="1">
    <source>
        <dbReference type="EMBL" id="EGV98683.1"/>
    </source>
</evidence>
<sequence length="59" mass="6475">MCLTSDVKRAGVQKSPVSSLNVMEVKYISFYHAHSSEHLTEVRASRQGSSPVTSSTEAY</sequence>
<accession>G3H9C0</accession>
<protein>
    <submittedName>
        <fullName evidence="1">Uncharacterized protein</fullName>
    </submittedName>
</protein>
<dbReference type="InParanoid" id="G3H9C0"/>
<reference evidence="2" key="1">
    <citation type="journal article" date="2011" name="Nat. Biotechnol.">
        <title>The genomic sequence of the Chinese hamster ovary (CHO)-K1 cell line.</title>
        <authorList>
            <person name="Xu X."/>
            <person name="Nagarajan H."/>
            <person name="Lewis N.E."/>
            <person name="Pan S."/>
            <person name="Cai Z."/>
            <person name="Liu X."/>
            <person name="Chen W."/>
            <person name="Xie M."/>
            <person name="Wang W."/>
            <person name="Hammond S."/>
            <person name="Andersen M.R."/>
            <person name="Neff N."/>
            <person name="Passarelli B."/>
            <person name="Koh W."/>
            <person name="Fan H.C."/>
            <person name="Wang J."/>
            <person name="Gui Y."/>
            <person name="Lee K.H."/>
            <person name="Betenbaugh M.J."/>
            <person name="Quake S.R."/>
            <person name="Famili I."/>
            <person name="Palsson B.O."/>
            <person name="Wang J."/>
        </authorList>
    </citation>
    <scope>NUCLEOTIDE SEQUENCE [LARGE SCALE GENOMIC DNA]</scope>
    <source>
        <strain evidence="2">CHO K1 cell line</strain>
    </source>
</reference>
<dbReference type="EMBL" id="JH000226">
    <property type="protein sequence ID" value="EGV98683.1"/>
    <property type="molecule type" value="Genomic_DNA"/>
</dbReference>
<gene>
    <name evidence="1" type="ORF">I79_006987</name>
</gene>